<name>A0AAD5IGU6_ACENE</name>
<keyword evidence="5" id="KW-1185">Reference proteome</keyword>
<evidence type="ECO:0000256" key="1">
    <source>
        <dbReference type="ARBA" id="ARBA00010122"/>
    </source>
</evidence>
<dbReference type="AlphaFoldDB" id="A0AAD5IGU6"/>
<dbReference type="GO" id="GO:0005829">
    <property type="term" value="C:cytosol"/>
    <property type="evidence" value="ECO:0007669"/>
    <property type="project" value="TreeGrafter"/>
</dbReference>
<reference evidence="4" key="2">
    <citation type="submission" date="2023-02" db="EMBL/GenBank/DDBJ databases">
        <authorList>
            <person name="Swenson N.G."/>
            <person name="Wegrzyn J.L."/>
            <person name="Mcevoy S.L."/>
        </authorList>
    </citation>
    <scope>NUCLEOTIDE SEQUENCE</scope>
    <source>
        <strain evidence="4">91603</strain>
        <tissue evidence="4">Leaf</tissue>
    </source>
</reference>
<feature type="region of interest" description="Disordered" evidence="2">
    <location>
        <begin position="67"/>
        <end position="87"/>
    </location>
</feature>
<dbReference type="GO" id="GO:0004072">
    <property type="term" value="F:aspartate kinase activity"/>
    <property type="evidence" value="ECO:0007669"/>
    <property type="project" value="TreeGrafter"/>
</dbReference>
<dbReference type="PANTHER" id="PTHR21499">
    <property type="entry name" value="ASPARTATE KINASE"/>
    <property type="match status" value="1"/>
</dbReference>
<accession>A0AAD5IGU6</accession>
<dbReference type="InterPro" id="IPR036393">
    <property type="entry name" value="AceGlu_kinase-like_sf"/>
</dbReference>
<dbReference type="InterPro" id="IPR001048">
    <property type="entry name" value="Asp/Glu/Uridylate_kinase"/>
</dbReference>
<feature type="compositionally biased region" description="Basic and acidic residues" evidence="2">
    <location>
        <begin position="69"/>
        <end position="80"/>
    </location>
</feature>
<comment type="similarity">
    <text evidence="1">Belongs to the aspartokinase family.</text>
</comment>
<dbReference type="Pfam" id="PF00696">
    <property type="entry name" value="AA_kinase"/>
    <property type="match status" value="2"/>
</dbReference>
<dbReference type="SUPFAM" id="SSF53633">
    <property type="entry name" value="Carbamate kinase-like"/>
    <property type="match status" value="2"/>
</dbReference>
<sequence>MERSWKYGRVPDDVRPSAGQALYRFKVETAPGVIDSLLSSQVFSLRSMLMGDEASTATIPEDINSVTDTKSHHEIRENSRRGKTMTSQAGEKAVSCGVINASCIEELNFIKELHFRTSKELERDSSIIAIHLEEPEQLLKGIAIMKELTSRTRDYLVSFGECMSTRIFAAYLNRVGVKTRQYDAFDIGFITTYDFTNADILEATYPAFAKRLHGDWISDPAIPIGTGFLGKGCRSCAITTLGRGGSDLTATTIGKALGLEEIQGCRSCAITKLGGGGSDLTATTIGKALGLEEIQAWKDVNGVLTCDPNIYQRAELVPYLTFDEEAELSYFWAQSVIVFNGASSSSSSTFNEASSSSSTFNGASSSSSTFFKRIQPSSSSSSSS</sequence>
<dbReference type="PANTHER" id="PTHR21499:SF59">
    <property type="entry name" value="ASPARTOKINASE"/>
    <property type="match status" value="1"/>
</dbReference>
<dbReference type="Gene3D" id="3.40.1160.10">
    <property type="entry name" value="Acetylglutamate kinase-like"/>
    <property type="match status" value="2"/>
</dbReference>
<feature type="domain" description="Aspartate/glutamate/uridylate kinase" evidence="3">
    <location>
        <begin position="273"/>
        <end position="342"/>
    </location>
</feature>
<gene>
    <name evidence="4" type="ORF">LWI28_027920</name>
</gene>
<dbReference type="GO" id="GO:0009570">
    <property type="term" value="C:chloroplast stroma"/>
    <property type="evidence" value="ECO:0007669"/>
    <property type="project" value="TreeGrafter"/>
</dbReference>
<comment type="caution">
    <text evidence="4">The sequence shown here is derived from an EMBL/GenBank/DDBJ whole genome shotgun (WGS) entry which is preliminary data.</text>
</comment>
<evidence type="ECO:0000256" key="2">
    <source>
        <dbReference type="SAM" id="MobiDB-lite"/>
    </source>
</evidence>
<reference evidence="4" key="1">
    <citation type="journal article" date="2022" name="Plant J.">
        <title>Strategies of tolerance reflected in two North American maple genomes.</title>
        <authorList>
            <person name="McEvoy S.L."/>
            <person name="Sezen U.U."/>
            <person name="Trouern-Trend A."/>
            <person name="McMahon S.M."/>
            <person name="Schaberg P.G."/>
            <person name="Yang J."/>
            <person name="Wegrzyn J.L."/>
            <person name="Swenson N.G."/>
        </authorList>
    </citation>
    <scope>NUCLEOTIDE SEQUENCE</scope>
    <source>
        <strain evidence="4">91603</strain>
    </source>
</reference>
<dbReference type="GO" id="GO:0009089">
    <property type="term" value="P:lysine biosynthetic process via diaminopimelate"/>
    <property type="evidence" value="ECO:0007669"/>
    <property type="project" value="TreeGrafter"/>
</dbReference>
<feature type="region of interest" description="Disordered" evidence="2">
    <location>
        <begin position="347"/>
        <end position="384"/>
    </location>
</feature>
<organism evidence="4 5">
    <name type="scientific">Acer negundo</name>
    <name type="common">Box elder</name>
    <dbReference type="NCBI Taxonomy" id="4023"/>
    <lineage>
        <taxon>Eukaryota</taxon>
        <taxon>Viridiplantae</taxon>
        <taxon>Streptophyta</taxon>
        <taxon>Embryophyta</taxon>
        <taxon>Tracheophyta</taxon>
        <taxon>Spermatophyta</taxon>
        <taxon>Magnoliopsida</taxon>
        <taxon>eudicotyledons</taxon>
        <taxon>Gunneridae</taxon>
        <taxon>Pentapetalae</taxon>
        <taxon>rosids</taxon>
        <taxon>malvids</taxon>
        <taxon>Sapindales</taxon>
        <taxon>Sapindaceae</taxon>
        <taxon>Hippocastanoideae</taxon>
        <taxon>Acereae</taxon>
        <taxon>Acer</taxon>
    </lineage>
</organism>
<dbReference type="Proteomes" id="UP001064489">
    <property type="component" value="Chromosome 2"/>
</dbReference>
<evidence type="ECO:0000313" key="5">
    <source>
        <dbReference type="Proteomes" id="UP001064489"/>
    </source>
</evidence>
<dbReference type="EMBL" id="JAJSOW010000106">
    <property type="protein sequence ID" value="KAI9162495.1"/>
    <property type="molecule type" value="Genomic_DNA"/>
</dbReference>
<dbReference type="FunFam" id="1.20.120.1320:FF:000001">
    <property type="entry name" value="Aspartokinase"/>
    <property type="match status" value="1"/>
</dbReference>
<dbReference type="GO" id="GO:0009090">
    <property type="term" value="P:homoserine biosynthetic process"/>
    <property type="evidence" value="ECO:0007669"/>
    <property type="project" value="TreeGrafter"/>
</dbReference>
<evidence type="ECO:0000313" key="4">
    <source>
        <dbReference type="EMBL" id="KAI9162495.1"/>
    </source>
</evidence>
<feature type="domain" description="Aspartate/glutamate/uridylate kinase" evidence="3">
    <location>
        <begin position="146"/>
        <end position="262"/>
    </location>
</feature>
<proteinExistence type="inferred from homology"/>
<protein>
    <recommendedName>
        <fullName evidence="3">Aspartate/glutamate/uridylate kinase domain-containing protein</fullName>
    </recommendedName>
</protein>
<evidence type="ECO:0000259" key="3">
    <source>
        <dbReference type="Pfam" id="PF00696"/>
    </source>
</evidence>